<feature type="region of interest" description="Disordered" evidence="1">
    <location>
        <begin position="293"/>
        <end position="326"/>
    </location>
</feature>
<sequence>MFALKYFTLVAFLPLINAKITDQEIKDMFKIFVDTVNFSEGSGKAVGIIKPLPEKKDLNNASARLGVFVGDVKADVRGVLDQGCGTTFDEVKTRTFDANTKNPLELSCAVARLYIAQELAKLCAQVDIKGKRDHQQSSIQKYVDAKLKVDGPFKHYWDIIKKAKPLNLMKHASAFDDEKVPVELNNTQFTILVRLKEWLGRPDRPDDDVIKTVRDLENDRAAFIEAFTTVMKKLEAEAKSDTNANQTPNGAGGGLLMLRVISDKAVQHDLSWPDTQYPTAEELFDFAKIMAEESRSTSHKPPIPNPVPASAKAPKSTAGGAAAPGA</sequence>
<dbReference type="EMBL" id="JAKKPZ010000024">
    <property type="protein sequence ID" value="KAI1710824.1"/>
    <property type="molecule type" value="Genomic_DNA"/>
</dbReference>
<keyword evidence="4" id="KW-1185">Reference proteome</keyword>
<evidence type="ECO:0000256" key="2">
    <source>
        <dbReference type="SAM" id="SignalP"/>
    </source>
</evidence>
<feature type="signal peptide" evidence="2">
    <location>
        <begin position="1"/>
        <end position="18"/>
    </location>
</feature>
<comment type="caution">
    <text evidence="3">The sequence shown here is derived from an EMBL/GenBank/DDBJ whole genome shotgun (WGS) entry which is preliminary data.</text>
</comment>
<accession>A0AAD4N426</accession>
<dbReference type="AlphaFoldDB" id="A0AAD4N426"/>
<gene>
    <name evidence="3" type="ORF">DdX_10525</name>
</gene>
<proteinExistence type="predicted"/>
<organism evidence="3 4">
    <name type="scientific">Ditylenchus destructor</name>
    <dbReference type="NCBI Taxonomy" id="166010"/>
    <lineage>
        <taxon>Eukaryota</taxon>
        <taxon>Metazoa</taxon>
        <taxon>Ecdysozoa</taxon>
        <taxon>Nematoda</taxon>
        <taxon>Chromadorea</taxon>
        <taxon>Rhabditida</taxon>
        <taxon>Tylenchina</taxon>
        <taxon>Tylenchomorpha</taxon>
        <taxon>Sphaerularioidea</taxon>
        <taxon>Anguinidae</taxon>
        <taxon>Anguininae</taxon>
        <taxon>Ditylenchus</taxon>
    </lineage>
</organism>
<evidence type="ECO:0000313" key="4">
    <source>
        <dbReference type="Proteomes" id="UP001201812"/>
    </source>
</evidence>
<protein>
    <submittedName>
        <fullName evidence="3">Uncharacterized protein</fullName>
    </submittedName>
</protein>
<reference evidence="3" key="1">
    <citation type="submission" date="2022-01" db="EMBL/GenBank/DDBJ databases">
        <title>Genome Sequence Resource for Two Populations of Ditylenchus destructor, the Migratory Endoparasitic Phytonematode.</title>
        <authorList>
            <person name="Zhang H."/>
            <person name="Lin R."/>
            <person name="Xie B."/>
        </authorList>
    </citation>
    <scope>NUCLEOTIDE SEQUENCE</scope>
    <source>
        <strain evidence="3">BazhouSP</strain>
    </source>
</reference>
<evidence type="ECO:0000256" key="1">
    <source>
        <dbReference type="SAM" id="MobiDB-lite"/>
    </source>
</evidence>
<dbReference type="Proteomes" id="UP001201812">
    <property type="component" value="Unassembled WGS sequence"/>
</dbReference>
<feature type="chain" id="PRO_5042047646" evidence="2">
    <location>
        <begin position="19"/>
        <end position="326"/>
    </location>
</feature>
<evidence type="ECO:0000313" key="3">
    <source>
        <dbReference type="EMBL" id="KAI1710824.1"/>
    </source>
</evidence>
<name>A0AAD4N426_9BILA</name>
<keyword evidence="2" id="KW-0732">Signal</keyword>